<evidence type="ECO:0000313" key="1">
    <source>
        <dbReference type="EMBL" id="KAF0692420.1"/>
    </source>
</evidence>
<dbReference type="AlphaFoldDB" id="A0A485L754"/>
<accession>A0A485L754</accession>
<protein>
    <submittedName>
        <fullName evidence="2">Aste57867_16496 protein</fullName>
    </submittedName>
</protein>
<reference evidence="1" key="2">
    <citation type="submission" date="2019-06" db="EMBL/GenBank/DDBJ databases">
        <title>Genomics analysis of Aphanomyces spp. identifies a new class of oomycete effector associated with host adaptation.</title>
        <authorList>
            <person name="Gaulin E."/>
        </authorList>
    </citation>
    <scope>NUCLEOTIDE SEQUENCE</scope>
    <source>
        <strain evidence="1">CBS 578.67</strain>
    </source>
</reference>
<evidence type="ECO:0000313" key="3">
    <source>
        <dbReference type="Proteomes" id="UP000332933"/>
    </source>
</evidence>
<dbReference type="EMBL" id="VJMH01005886">
    <property type="protein sequence ID" value="KAF0692420.1"/>
    <property type="molecule type" value="Genomic_DNA"/>
</dbReference>
<organism evidence="2 3">
    <name type="scientific">Aphanomyces stellatus</name>
    <dbReference type="NCBI Taxonomy" id="120398"/>
    <lineage>
        <taxon>Eukaryota</taxon>
        <taxon>Sar</taxon>
        <taxon>Stramenopiles</taxon>
        <taxon>Oomycota</taxon>
        <taxon>Saprolegniomycetes</taxon>
        <taxon>Saprolegniales</taxon>
        <taxon>Verrucalvaceae</taxon>
        <taxon>Aphanomyces</taxon>
    </lineage>
</organism>
<reference evidence="2 3" key="1">
    <citation type="submission" date="2019-03" db="EMBL/GenBank/DDBJ databases">
        <authorList>
            <person name="Gaulin E."/>
            <person name="Dumas B."/>
        </authorList>
    </citation>
    <scope>NUCLEOTIDE SEQUENCE [LARGE SCALE GENOMIC DNA]</scope>
    <source>
        <strain evidence="2">CBS 568.67</strain>
    </source>
</reference>
<name>A0A485L754_9STRA</name>
<dbReference type="Gene3D" id="1.20.120.20">
    <property type="entry name" value="Apolipoprotein"/>
    <property type="match status" value="1"/>
</dbReference>
<dbReference type="OrthoDB" id="72842at2759"/>
<gene>
    <name evidence="2" type="primary">Aste57867_16496</name>
    <name evidence="1" type="ORF">As57867_016439</name>
    <name evidence="2" type="ORF">ASTE57867_16496</name>
</gene>
<dbReference type="Proteomes" id="UP000332933">
    <property type="component" value="Unassembled WGS sequence"/>
</dbReference>
<keyword evidence="3" id="KW-1185">Reference proteome</keyword>
<dbReference type="EMBL" id="CAADRA010005907">
    <property type="protein sequence ID" value="VFT93270.1"/>
    <property type="molecule type" value="Genomic_DNA"/>
</dbReference>
<evidence type="ECO:0000313" key="2">
    <source>
        <dbReference type="EMBL" id="VFT93270.1"/>
    </source>
</evidence>
<proteinExistence type="predicted"/>
<sequence>MSAPQTTLTNLKTSVDTSIKQASDYLDNLKKQIADHDAQFNHNATDFFQASLANATHALEDLKASAQALPSHVEAANKQHLDDVQASLATLSQHFDQLKVQASDYDAKFNAKVADFFNQQRQHIDAALHEAKEHVDALVRHV</sequence>
<dbReference type="SUPFAM" id="SSF58113">
    <property type="entry name" value="Apolipoprotein A-I"/>
    <property type="match status" value="1"/>
</dbReference>